<dbReference type="RefSeq" id="WP_266342548.1">
    <property type="nucleotide sequence ID" value="NZ_JAPKNH010000002.1"/>
</dbReference>
<accession>A0ABW0PPG1</accession>
<keyword evidence="5 11" id="KW-0812">Transmembrane</keyword>
<dbReference type="Proteomes" id="UP001596150">
    <property type="component" value="Unassembled WGS sequence"/>
</dbReference>
<evidence type="ECO:0000256" key="5">
    <source>
        <dbReference type="ARBA" id="ARBA00022692"/>
    </source>
</evidence>
<comment type="subcellular location">
    <subcellularLocation>
        <location evidence="1">Membrane</location>
        <topology evidence="1">Multi-pass membrane protein</topology>
    </subcellularLocation>
</comment>
<keyword evidence="8 11" id="KW-0472">Membrane</keyword>
<evidence type="ECO:0000256" key="6">
    <source>
        <dbReference type="ARBA" id="ARBA00022729"/>
    </source>
</evidence>
<dbReference type="InterPro" id="IPR031381">
    <property type="entry name" value="YtcA"/>
</dbReference>
<evidence type="ECO:0000313" key="13">
    <source>
        <dbReference type="Proteomes" id="UP001596150"/>
    </source>
</evidence>
<evidence type="ECO:0000313" key="12">
    <source>
        <dbReference type="EMBL" id="MFC5514514.1"/>
    </source>
</evidence>
<comment type="similarity">
    <text evidence="2">Belongs to the YtcA family.</text>
</comment>
<evidence type="ECO:0000256" key="10">
    <source>
        <dbReference type="ARBA" id="ARBA00023288"/>
    </source>
</evidence>
<feature type="transmembrane region" description="Helical" evidence="11">
    <location>
        <begin position="61"/>
        <end position="81"/>
    </location>
</feature>
<keyword evidence="9" id="KW-0564">Palmitate</keyword>
<keyword evidence="4" id="KW-1003">Cell membrane</keyword>
<dbReference type="Pfam" id="PF17090">
    <property type="entry name" value="Ytca"/>
    <property type="match status" value="1"/>
</dbReference>
<evidence type="ECO:0000256" key="9">
    <source>
        <dbReference type="ARBA" id="ARBA00023139"/>
    </source>
</evidence>
<name>A0ABW0PPG1_9HYPH</name>
<evidence type="ECO:0000256" key="3">
    <source>
        <dbReference type="ARBA" id="ARBA00021237"/>
    </source>
</evidence>
<evidence type="ECO:0000256" key="2">
    <source>
        <dbReference type="ARBA" id="ARBA00008208"/>
    </source>
</evidence>
<sequence>MISNEAKSIRGAGDAEIVLQTDPVRMAFGRLATLFGAALLLGGCTNAGAPTIAMYGAYFPSWLACALAGILGAVVVRLIFIPLGLDDVLPIRLPVYVAVAAAIGFSVSLLGFGR</sequence>
<evidence type="ECO:0000256" key="4">
    <source>
        <dbReference type="ARBA" id="ARBA00022475"/>
    </source>
</evidence>
<evidence type="ECO:0000256" key="8">
    <source>
        <dbReference type="ARBA" id="ARBA00023136"/>
    </source>
</evidence>
<feature type="transmembrane region" description="Helical" evidence="11">
    <location>
        <begin position="93"/>
        <end position="112"/>
    </location>
</feature>
<gene>
    <name evidence="12" type="ORF">ACFPP9_01935</name>
</gene>
<evidence type="ECO:0000256" key="7">
    <source>
        <dbReference type="ARBA" id="ARBA00022989"/>
    </source>
</evidence>
<reference evidence="13" key="1">
    <citation type="journal article" date="2019" name="Int. J. Syst. Evol. Microbiol.">
        <title>The Global Catalogue of Microorganisms (GCM) 10K type strain sequencing project: providing services to taxonomists for standard genome sequencing and annotation.</title>
        <authorList>
            <consortium name="The Broad Institute Genomics Platform"/>
            <consortium name="The Broad Institute Genome Sequencing Center for Infectious Disease"/>
            <person name="Wu L."/>
            <person name="Ma J."/>
        </authorList>
    </citation>
    <scope>NUCLEOTIDE SEQUENCE [LARGE SCALE GENOMIC DNA]</scope>
    <source>
        <strain evidence="13">KACC 12633</strain>
    </source>
</reference>
<organism evidence="12 13">
    <name type="scientific">Kaistia terrae</name>
    <dbReference type="NCBI Taxonomy" id="537017"/>
    <lineage>
        <taxon>Bacteria</taxon>
        <taxon>Pseudomonadati</taxon>
        <taxon>Pseudomonadota</taxon>
        <taxon>Alphaproteobacteria</taxon>
        <taxon>Hyphomicrobiales</taxon>
        <taxon>Kaistiaceae</taxon>
        <taxon>Kaistia</taxon>
    </lineage>
</organism>
<evidence type="ECO:0000256" key="11">
    <source>
        <dbReference type="SAM" id="Phobius"/>
    </source>
</evidence>
<evidence type="ECO:0000256" key="1">
    <source>
        <dbReference type="ARBA" id="ARBA00004141"/>
    </source>
</evidence>
<comment type="caution">
    <text evidence="12">The sequence shown here is derived from an EMBL/GenBank/DDBJ whole genome shotgun (WGS) entry which is preliminary data.</text>
</comment>
<keyword evidence="7 11" id="KW-1133">Transmembrane helix</keyword>
<keyword evidence="6" id="KW-0732">Signal</keyword>
<keyword evidence="13" id="KW-1185">Reference proteome</keyword>
<feature type="transmembrane region" description="Helical" evidence="11">
    <location>
        <begin position="27"/>
        <end position="49"/>
    </location>
</feature>
<keyword evidence="10 12" id="KW-0449">Lipoprotein</keyword>
<protein>
    <recommendedName>
        <fullName evidence="3">Uncharacterized protein YtcA</fullName>
    </recommendedName>
</protein>
<proteinExistence type="inferred from homology"/>
<dbReference type="EMBL" id="JBHSML010000002">
    <property type="protein sequence ID" value="MFC5514514.1"/>
    <property type="molecule type" value="Genomic_DNA"/>
</dbReference>